<evidence type="ECO:0000313" key="3">
    <source>
        <dbReference type="Proteomes" id="UP000824238"/>
    </source>
</evidence>
<dbReference type="PANTHER" id="PTHR43777:SF1">
    <property type="entry name" value="MOLYBDENUM COFACTOR CYTIDYLYLTRANSFERASE"/>
    <property type="match status" value="1"/>
</dbReference>
<dbReference type="Gene3D" id="3.90.550.10">
    <property type="entry name" value="Spore Coat Polysaccharide Biosynthesis Protein SpsA, Chain A"/>
    <property type="match status" value="1"/>
</dbReference>
<sequence length="192" mass="20802">MERPQIGCILMAAGASARFGSDKLAAELGGRSLLRRACEAVPAARFRRVCIVTARAEGEALAREFGFQLVRNDRPELGASLTVRLGLSALQDCDAALFMTADQPLLRRETVERLLDAWSREPGRIAALAHSGVRGNPVVFPAACFPELMTLEGDRGGSAVIKRHPGSLLLVEAEARELMDVDYLSDLESLKE</sequence>
<dbReference type="AlphaFoldDB" id="A0A9D1DL59"/>
<dbReference type="Pfam" id="PF12804">
    <property type="entry name" value="NTP_transf_3"/>
    <property type="match status" value="1"/>
</dbReference>
<name>A0A9D1DL59_9FIRM</name>
<dbReference type="PANTHER" id="PTHR43777">
    <property type="entry name" value="MOLYBDENUM COFACTOR CYTIDYLYLTRANSFERASE"/>
    <property type="match status" value="1"/>
</dbReference>
<dbReference type="SUPFAM" id="SSF53448">
    <property type="entry name" value="Nucleotide-diphospho-sugar transferases"/>
    <property type="match status" value="1"/>
</dbReference>
<feature type="domain" description="MobA-like NTP transferase" evidence="1">
    <location>
        <begin position="8"/>
        <end position="164"/>
    </location>
</feature>
<evidence type="ECO:0000259" key="1">
    <source>
        <dbReference type="Pfam" id="PF12804"/>
    </source>
</evidence>
<gene>
    <name evidence="2" type="ORF">IAD36_04940</name>
</gene>
<dbReference type="EMBL" id="DVHH01000124">
    <property type="protein sequence ID" value="HIR54929.1"/>
    <property type="molecule type" value="Genomic_DNA"/>
</dbReference>
<evidence type="ECO:0000313" key="2">
    <source>
        <dbReference type="EMBL" id="HIR54929.1"/>
    </source>
</evidence>
<proteinExistence type="predicted"/>
<dbReference type="InterPro" id="IPR029044">
    <property type="entry name" value="Nucleotide-diphossugar_trans"/>
</dbReference>
<accession>A0A9D1DL59</accession>
<dbReference type="CDD" id="cd04182">
    <property type="entry name" value="GT_2_like_f"/>
    <property type="match status" value="1"/>
</dbReference>
<protein>
    <submittedName>
        <fullName evidence="2">Nucleotidyltransferase family protein</fullName>
    </submittedName>
</protein>
<dbReference type="Proteomes" id="UP000824238">
    <property type="component" value="Unassembled WGS sequence"/>
</dbReference>
<reference evidence="2" key="2">
    <citation type="journal article" date="2021" name="PeerJ">
        <title>Extensive microbial diversity within the chicken gut microbiome revealed by metagenomics and culture.</title>
        <authorList>
            <person name="Gilroy R."/>
            <person name="Ravi A."/>
            <person name="Getino M."/>
            <person name="Pursley I."/>
            <person name="Horton D.L."/>
            <person name="Alikhan N.F."/>
            <person name="Baker D."/>
            <person name="Gharbi K."/>
            <person name="Hall N."/>
            <person name="Watson M."/>
            <person name="Adriaenssens E.M."/>
            <person name="Foster-Nyarko E."/>
            <person name="Jarju S."/>
            <person name="Secka A."/>
            <person name="Antonio M."/>
            <person name="Oren A."/>
            <person name="Chaudhuri R.R."/>
            <person name="La Ragione R."/>
            <person name="Hildebrand F."/>
            <person name="Pallen M.J."/>
        </authorList>
    </citation>
    <scope>NUCLEOTIDE SEQUENCE</scope>
    <source>
        <strain evidence="2">ChiGjej3B3-7149</strain>
    </source>
</reference>
<reference evidence="2" key="1">
    <citation type="submission" date="2020-10" db="EMBL/GenBank/DDBJ databases">
        <authorList>
            <person name="Gilroy R."/>
        </authorList>
    </citation>
    <scope>NUCLEOTIDE SEQUENCE</scope>
    <source>
        <strain evidence="2">ChiGjej3B3-7149</strain>
    </source>
</reference>
<comment type="caution">
    <text evidence="2">The sequence shown here is derived from an EMBL/GenBank/DDBJ whole genome shotgun (WGS) entry which is preliminary data.</text>
</comment>
<dbReference type="GO" id="GO:0016779">
    <property type="term" value="F:nucleotidyltransferase activity"/>
    <property type="evidence" value="ECO:0007669"/>
    <property type="project" value="UniProtKB-ARBA"/>
</dbReference>
<dbReference type="InterPro" id="IPR025877">
    <property type="entry name" value="MobA-like_NTP_Trfase"/>
</dbReference>
<organism evidence="2 3">
    <name type="scientific">Candidatus Scatomorpha intestinigallinarum</name>
    <dbReference type="NCBI Taxonomy" id="2840923"/>
    <lineage>
        <taxon>Bacteria</taxon>
        <taxon>Bacillati</taxon>
        <taxon>Bacillota</taxon>
        <taxon>Clostridia</taxon>
        <taxon>Eubacteriales</taxon>
        <taxon>Candidatus Scatomorpha</taxon>
    </lineage>
</organism>